<gene>
    <name evidence="2" type="ORF">EJD97_019054</name>
</gene>
<feature type="region of interest" description="Disordered" evidence="1">
    <location>
        <begin position="17"/>
        <end position="48"/>
    </location>
</feature>
<dbReference type="AlphaFoldDB" id="A0A6N2B2I1"/>
<organism evidence="2">
    <name type="scientific">Solanum chilense</name>
    <name type="common">Tomato</name>
    <name type="synonym">Lycopersicon chilense</name>
    <dbReference type="NCBI Taxonomy" id="4083"/>
    <lineage>
        <taxon>Eukaryota</taxon>
        <taxon>Viridiplantae</taxon>
        <taxon>Streptophyta</taxon>
        <taxon>Embryophyta</taxon>
        <taxon>Tracheophyta</taxon>
        <taxon>Spermatophyta</taxon>
        <taxon>Magnoliopsida</taxon>
        <taxon>eudicotyledons</taxon>
        <taxon>Gunneridae</taxon>
        <taxon>Pentapetalae</taxon>
        <taxon>asterids</taxon>
        <taxon>lamiids</taxon>
        <taxon>Solanales</taxon>
        <taxon>Solanaceae</taxon>
        <taxon>Solanoideae</taxon>
        <taxon>Solaneae</taxon>
        <taxon>Solanum</taxon>
        <taxon>Solanum subgen. Lycopersicon</taxon>
    </lineage>
</organism>
<dbReference type="GO" id="GO:0009786">
    <property type="term" value="P:regulation of asymmetric cell division"/>
    <property type="evidence" value="ECO:0007669"/>
    <property type="project" value="InterPro"/>
</dbReference>
<accession>A0A6N2B2I1</accession>
<reference evidence="2" key="1">
    <citation type="submission" date="2019-05" db="EMBL/GenBank/DDBJ databases">
        <title>The de novo reference genome and transcriptome assemblies of the wild tomato species Solanum chilense.</title>
        <authorList>
            <person name="Stam R."/>
            <person name="Nosenko T."/>
            <person name="Hoerger A.C."/>
            <person name="Stephan W."/>
            <person name="Seidel M.A."/>
            <person name="Kuhn J.M.M."/>
            <person name="Haberer G."/>
            <person name="Tellier A."/>
        </authorList>
    </citation>
    <scope>NUCLEOTIDE SEQUENCE</scope>
    <source>
        <tissue evidence="2">Mature leaves</tissue>
    </source>
</reference>
<dbReference type="PANTHER" id="PTHR33914:SF2">
    <property type="entry name" value="OS02G0582100 PROTEIN"/>
    <property type="match status" value="1"/>
</dbReference>
<feature type="compositionally biased region" description="Polar residues" evidence="1">
    <location>
        <begin position="216"/>
        <end position="240"/>
    </location>
</feature>
<sequence>MFASKLLDILDALPSDEEPGERVVLDRPEEKSEMKEDEKGMLSHSDGHKKEDSFTFPILDFLDPIVDASSKETLADDTKAVDEESVVSDDIARRNDTEVRALTSVESDVNEVCDDAIECDMEDRDAKWNTPEFERSIIPDLIEEKKDDSVVSDAQFTSGYKFSENDAKLYSEKRAKEYDLPELVVFYKEGDKNIAKNLCRDDSGAYVSIPDDEDQQSNTSTESADTELLSSADGSKSSVEYENEKTELLVPNDPMPGSPEEVYRYENDSDDNYLEDLVMIFGSKGTAKWKHSPNAIASPNAFGVESSQQSTQPDQIPLEETASEIQNADVVPATELATESTVSGLNSTEPESAINLGQRVENVVEPKDVEYHESRSLGDFLVYSQGYLTDGEASFSRLRRGSGPSINARRVSSFGRHSIGSDSSTASNGSFGFPLYYSATSARTSFFQFSHHYLTSSLFRCVCSLNPGWYSSPVRMVQDVETSPHVRKQRRWKQGLLCCNF</sequence>
<evidence type="ECO:0000256" key="1">
    <source>
        <dbReference type="SAM" id="MobiDB-lite"/>
    </source>
</evidence>
<evidence type="ECO:0000313" key="2">
    <source>
        <dbReference type="EMBL" id="TMW88084.1"/>
    </source>
</evidence>
<dbReference type="InterPro" id="IPR040378">
    <property type="entry name" value="BASL"/>
</dbReference>
<dbReference type="EMBL" id="RXGB01005324">
    <property type="protein sequence ID" value="TMW88084.1"/>
    <property type="molecule type" value="Genomic_DNA"/>
</dbReference>
<protein>
    <submittedName>
        <fullName evidence="2">Uncharacterized protein</fullName>
    </submittedName>
</protein>
<feature type="compositionally biased region" description="Basic and acidic residues" evidence="1">
    <location>
        <begin position="20"/>
        <end position="48"/>
    </location>
</feature>
<name>A0A6N2B2I1_SOLCI</name>
<feature type="region of interest" description="Disordered" evidence="1">
    <location>
        <begin position="206"/>
        <end position="257"/>
    </location>
</feature>
<proteinExistence type="predicted"/>
<dbReference type="PANTHER" id="PTHR33914">
    <property type="entry name" value="18S PRE-RIBOSOMAL ASSEMBLY PROTEIN GAR2-LIKE PROTEIN"/>
    <property type="match status" value="1"/>
</dbReference>
<comment type="caution">
    <text evidence="2">The sequence shown here is derived from an EMBL/GenBank/DDBJ whole genome shotgun (WGS) entry which is preliminary data.</text>
</comment>